<comment type="caution">
    <text evidence="2">The sequence shown here is derived from an EMBL/GenBank/DDBJ whole genome shotgun (WGS) entry which is preliminary data.</text>
</comment>
<evidence type="ECO:0000313" key="3">
    <source>
        <dbReference type="Proteomes" id="UP000193144"/>
    </source>
</evidence>
<evidence type="ECO:0000256" key="1">
    <source>
        <dbReference type="SAM" id="MobiDB-lite"/>
    </source>
</evidence>
<reference evidence="2 3" key="1">
    <citation type="submission" date="2016-07" db="EMBL/GenBank/DDBJ databases">
        <title>Pervasive Adenine N6-methylation of Active Genes in Fungi.</title>
        <authorList>
            <consortium name="DOE Joint Genome Institute"/>
            <person name="Mondo S.J."/>
            <person name="Dannebaum R.O."/>
            <person name="Kuo R.C."/>
            <person name="Labutti K."/>
            <person name="Haridas S."/>
            <person name="Kuo A."/>
            <person name="Salamov A."/>
            <person name="Ahrendt S.R."/>
            <person name="Lipzen A."/>
            <person name="Sullivan W."/>
            <person name="Andreopoulos W.B."/>
            <person name="Clum A."/>
            <person name="Lindquist E."/>
            <person name="Daum C."/>
            <person name="Ramamoorthy G.K."/>
            <person name="Gryganskyi A."/>
            <person name="Culley D."/>
            <person name="Magnuson J.K."/>
            <person name="James T.Y."/>
            <person name="O'Malley M.A."/>
            <person name="Stajich J.E."/>
            <person name="Spatafora J.W."/>
            <person name="Visel A."/>
            <person name="Grigoriev I.V."/>
        </authorList>
    </citation>
    <scope>NUCLEOTIDE SEQUENCE [LARGE SCALE GENOMIC DNA]</scope>
    <source>
        <strain evidence="2 3">CBS 115471</strain>
    </source>
</reference>
<feature type="region of interest" description="Disordered" evidence="1">
    <location>
        <begin position="22"/>
        <end position="103"/>
    </location>
</feature>
<dbReference type="Proteomes" id="UP000193144">
    <property type="component" value="Unassembled WGS sequence"/>
</dbReference>
<feature type="compositionally biased region" description="Basic and acidic residues" evidence="1">
    <location>
        <begin position="44"/>
        <end position="70"/>
    </location>
</feature>
<feature type="compositionally biased region" description="Basic and acidic residues" evidence="1">
    <location>
        <begin position="86"/>
        <end position="103"/>
    </location>
</feature>
<protein>
    <submittedName>
        <fullName evidence="2">Uncharacterized protein</fullName>
    </submittedName>
</protein>
<dbReference type="AlphaFoldDB" id="A0A1Y1ZQQ3"/>
<proteinExistence type="predicted"/>
<dbReference type="OrthoDB" id="3781412at2759"/>
<organism evidence="2 3">
    <name type="scientific">Clohesyomyces aquaticus</name>
    <dbReference type="NCBI Taxonomy" id="1231657"/>
    <lineage>
        <taxon>Eukaryota</taxon>
        <taxon>Fungi</taxon>
        <taxon>Dikarya</taxon>
        <taxon>Ascomycota</taxon>
        <taxon>Pezizomycotina</taxon>
        <taxon>Dothideomycetes</taxon>
        <taxon>Pleosporomycetidae</taxon>
        <taxon>Pleosporales</taxon>
        <taxon>Lindgomycetaceae</taxon>
        <taxon>Clohesyomyces</taxon>
    </lineage>
</organism>
<accession>A0A1Y1ZQQ3</accession>
<evidence type="ECO:0000313" key="2">
    <source>
        <dbReference type="EMBL" id="ORY12589.1"/>
    </source>
</evidence>
<keyword evidence="3" id="KW-1185">Reference proteome</keyword>
<gene>
    <name evidence="2" type="ORF">BCR34DRAFT_613858</name>
</gene>
<sequence length="143" mass="16515">MCLFTSTATPTVRHSVIDPPPHRSAYSAHPPPGVVRLPRGSTHSYREYRTSNTSLREREPVRLVEYETHGHHGRSSREHHHHHGRSSRELEYYEARPRSSRRSMDAVRNVVGVVGDERVVRGSRGAEVVDMRRSVSRVRERDY</sequence>
<feature type="compositionally biased region" description="Basic residues" evidence="1">
    <location>
        <begin position="71"/>
        <end position="85"/>
    </location>
</feature>
<dbReference type="EMBL" id="MCFA01000049">
    <property type="protein sequence ID" value="ORY12589.1"/>
    <property type="molecule type" value="Genomic_DNA"/>
</dbReference>
<name>A0A1Y1ZQQ3_9PLEO</name>